<comment type="caution">
    <text evidence="6">The sequence shown here is derived from an EMBL/GenBank/DDBJ whole genome shotgun (WGS) entry which is preliminary data.</text>
</comment>
<dbReference type="InterPro" id="IPR050857">
    <property type="entry name" value="D-2-hydroxyacid_DH"/>
</dbReference>
<evidence type="ECO:0000256" key="2">
    <source>
        <dbReference type="ARBA" id="ARBA00022605"/>
    </source>
</evidence>
<evidence type="ECO:0000259" key="5">
    <source>
        <dbReference type="Pfam" id="PF00389"/>
    </source>
</evidence>
<dbReference type="GO" id="GO:0016616">
    <property type="term" value="F:oxidoreductase activity, acting on the CH-OH group of donors, NAD or NADP as acceptor"/>
    <property type="evidence" value="ECO:0007669"/>
    <property type="project" value="InterPro"/>
</dbReference>
<organism evidence="6 7">
    <name type="scientific">Aerophobetes bacterium</name>
    <dbReference type="NCBI Taxonomy" id="2030807"/>
    <lineage>
        <taxon>Bacteria</taxon>
        <taxon>Candidatus Aerophobota</taxon>
    </lineage>
</organism>
<dbReference type="PROSITE" id="PS00065">
    <property type="entry name" value="D_2_HYDROXYACID_DH_1"/>
    <property type="match status" value="1"/>
</dbReference>
<evidence type="ECO:0000313" key="7">
    <source>
        <dbReference type="Proteomes" id="UP000277457"/>
    </source>
</evidence>
<dbReference type="SUPFAM" id="SSF51735">
    <property type="entry name" value="NAD(P)-binding Rossmann-fold domains"/>
    <property type="match status" value="1"/>
</dbReference>
<sequence>MEKQWRVLITRDIPQVGVEILRSYCEVEINTEDIPLKKSEIMDRVRNKQALCAVGDIIDSEIMDSGPSLKVIANYGVGYDNIDIEAATKRGILVTNTPGVLTESVAEMTWCLLLCIARRVIEADNFVRTGKFKWTGPKMFLGTEIAGKTLGIIGGGRIGTEVARKSQSFNMKVLYYDLV</sequence>
<proteinExistence type="inferred from homology"/>
<evidence type="ECO:0000256" key="3">
    <source>
        <dbReference type="ARBA" id="ARBA00023002"/>
    </source>
</evidence>
<keyword evidence="4" id="KW-0520">NAD</keyword>
<evidence type="ECO:0000256" key="1">
    <source>
        <dbReference type="ARBA" id="ARBA00005854"/>
    </source>
</evidence>
<feature type="non-terminal residue" evidence="6">
    <location>
        <position position="179"/>
    </location>
</feature>
<dbReference type="Gene3D" id="3.40.50.720">
    <property type="entry name" value="NAD(P)-binding Rossmann-like Domain"/>
    <property type="match status" value="2"/>
</dbReference>
<feature type="domain" description="D-isomer specific 2-hydroxyacid dehydrogenase catalytic" evidence="5">
    <location>
        <begin position="7"/>
        <end position="140"/>
    </location>
</feature>
<keyword evidence="3" id="KW-0560">Oxidoreductase</keyword>
<dbReference type="InterPro" id="IPR006139">
    <property type="entry name" value="D-isomer_2_OHA_DH_cat_dom"/>
</dbReference>
<name>A0A662D366_UNCAE</name>
<evidence type="ECO:0000256" key="4">
    <source>
        <dbReference type="ARBA" id="ARBA00023027"/>
    </source>
</evidence>
<dbReference type="GO" id="GO:0008652">
    <property type="term" value="P:amino acid biosynthetic process"/>
    <property type="evidence" value="ECO:0007669"/>
    <property type="project" value="UniProtKB-KW"/>
</dbReference>
<comment type="similarity">
    <text evidence="1">Belongs to the D-isomer specific 2-hydroxyacid dehydrogenase family.</text>
</comment>
<dbReference type="PANTHER" id="PTHR42789:SF1">
    <property type="entry name" value="D-ISOMER SPECIFIC 2-HYDROXYACID DEHYDROGENASE FAMILY PROTEIN (AFU_ORTHOLOGUE AFUA_6G10090)"/>
    <property type="match status" value="1"/>
</dbReference>
<gene>
    <name evidence="6" type="ORF">DRZ78_04365</name>
</gene>
<keyword evidence="2" id="KW-0028">Amino-acid biosynthesis</keyword>
<dbReference type="Proteomes" id="UP000277457">
    <property type="component" value="Unassembled WGS sequence"/>
</dbReference>
<protein>
    <submittedName>
        <fullName evidence="6">D-glycerate dehydrogenase</fullName>
    </submittedName>
</protein>
<dbReference type="SUPFAM" id="SSF52283">
    <property type="entry name" value="Formate/glycerate dehydrogenase catalytic domain-like"/>
    <property type="match status" value="1"/>
</dbReference>
<dbReference type="AlphaFoldDB" id="A0A662D366"/>
<dbReference type="InterPro" id="IPR029752">
    <property type="entry name" value="D-isomer_DH_CS1"/>
</dbReference>
<dbReference type="EMBL" id="QMPY01000164">
    <property type="protein sequence ID" value="RLE06647.1"/>
    <property type="molecule type" value="Genomic_DNA"/>
</dbReference>
<dbReference type="Pfam" id="PF00389">
    <property type="entry name" value="2-Hacid_dh"/>
    <property type="match status" value="1"/>
</dbReference>
<dbReference type="PANTHER" id="PTHR42789">
    <property type="entry name" value="D-ISOMER SPECIFIC 2-HYDROXYACID DEHYDROGENASE FAMILY PROTEIN (AFU_ORTHOLOGUE AFUA_6G10090)"/>
    <property type="match status" value="1"/>
</dbReference>
<reference evidence="6 7" key="1">
    <citation type="submission" date="2018-06" db="EMBL/GenBank/DDBJ databases">
        <title>Extensive metabolic versatility and redundancy in microbially diverse, dynamic hydrothermal sediments.</title>
        <authorList>
            <person name="Dombrowski N."/>
            <person name="Teske A."/>
            <person name="Baker B.J."/>
        </authorList>
    </citation>
    <scope>NUCLEOTIDE SEQUENCE [LARGE SCALE GENOMIC DNA]</scope>
    <source>
        <strain evidence="6">B7_G13</strain>
    </source>
</reference>
<evidence type="ECO:0000313" key="6">
    <source>
        <dbReference type="EMBL" id="RLE06647.1"/>
    </source>
</evidence>
<accession>A0A662D366</accession>
<dbReference type="GO" id="GO:0051287">
    <property type="term" value="F:NAD binding"/>
    <property type="evidence" value="ECO:0007669"/>
    <property type="project" value="InterPro"/>
</dbReference>
<dbReference type="InterPro" id="IPR036291">
    <property type="entry name" value="NAD(P)-bd_dom_sf"/>
</dbReference>